<comment type="caution">
    <text evidence="3">The sequence shown here is derived from an EMBL/GenBank/DDBJ whole genome shotgun (WGS) entry which is preliminary data.</text>
</comment>
<organism evidence="3 4">
    <name type="scientific">Nocardioides malaquae</name>
    <dbReference type="NCBI Taxonomy" id="2773426"/>
    <lineage>
        <taxon>Bacteria</taxon>
        <taxon>Bacillati</taxon>
        <taxon>Actinomycetota</taxon>
        <taxon>Actinomycetes</taxon>
        <taxon>Propionibacteriales</taxon>
        <taxon>Nocardioidaceae</taxon>
        <taxon>Nocardioides</taxon>
    </lineage>
</organism>
<reference evidence="3 4" key="1">
    <citation type="submission" date="2020-10" db="EMBL/GenBank/DDBJ databases">
        <title>Nocardioides sp. isolated from sludge.</title>
        <authorList>
            <person name="Zhang X."/>
        </authorList>
    </citation>
    <scope>NUCLEOTIDE SEQUENCE [LARGE SCALE GENOMIC DNA]</scope>
    <source>
        <strain evidence="3 4">Y6</strain>
    </source>
</reference>
<gene>
    <name evidence="3" type="ORF">IEQ44_12745</name>
</gene>
<feature type="region of interest" description="Disordered" evidence="1">
    <location>
        <begin position="40"/>
        <end position="103"/>
    </location>
</feature>
<dbReference type="Proteomes" id="UP000756387">
    <property type="component" value="Unassembled WGS sequence"/>
</dbReference>
<evidence type="ECO:0008006" key="5">
    <source>
        <dbReference type="Google" id="ProtNLM"/>
    </source>
</evidence>
<feature type="compositionally biased region" description="Polar residues" evidence="1">
    <location>
        <begin position="230"/>
        <end position="239"/>
    </location>
</feature>
<evidence type="ECO:0000256" key="2">
    <source>
        <dbReference type="SAM" id="Phobius"/>
    </source>
</evidence>
<evidence type="ECO:0000256" key="1">
    <source>
        <dbReference type="SAM" id="MobiDB-lite"/>
    </source>
</evidence>
<feature type="transmembrane region" description="Helical" evidence="2">
    <location>
        <begin position="21"/>
        <end position="39"/>
    </location>
</feature>
<feature type="region of interest" description="Disordered" evidence="1">
    <location>
        <begin position="230"/>
        <end position="275"/>
    </location>
</feature>
<proteinExistence type="predicted"/>
<keyword evidence="2" id="KW-0812">Transmembrane</keyword>
<keyword evidence="2" id="KW-0472">Membrane</keyword>
<name>A0ABR9RV88_9ACTN</name>
<evidence type="ECO:0000313" key="4">
    <source>
        <dbReference type="Proteomes" id="UP000756387"/>
    </source>
</evidence>
<dbReference type="EMBL" id="JADCSA010000013">
    <property type="protein sequence ID" value="MBE7325519.1"/>
    <property type="molecule type" value="Genomic_DNA"/>
</dbReference>
<evidence type="ECO:0000313" key="3">
    <source>
        <dbReference type="EMBL" id="MBE7325519.1"/>
    </source>
</evidence>
<sequence>MSALTSPKGPLPSRVYWFRRLVVLSVVFVVVFGTARLLTSGSDAKSDDRGQVTTVSAEAPTEPGATEGVGGPETAADGKAKPKGKRKKAKRTPPPLPEPTGVCANDEVLVTPVVPEQRTSVKVPITLVLRTTTTEACTWQVSPRSVTVKIDSGTREAPDQIWHSRHCPAALPTQELTVYRDHDAEVEMVWSGRRSDEECSNLTDWARAGWYHVNAAAYAGEPTSVQFQLNRPSPVTVTRTVDPKPGKKSKKKTSSPKPAPQGTPKPSGAVEPDLD</sequence>
<feature type="compositionally biased region" description="Basic residues" evidence="1">
    <location>
        <begin position="81"/>
        <end position="91"/>
    </location>
</feature>
<protein>
    <recommendedName>
        <fullName evidence="5">DUF4232 domain-containing protein</fullName>
    </recommendedName>
</protein>
<accession>A0ABR9RV88</accession>
<keyword evidence="4" id="KW-1185">Reference proteome</keyword>
<dbReference type="RefSeq" id="WP_193638852.1">
    <property type="nucleotide sequence ID" value="NZ_JADCSA010000013.1"/>
</dbReference>
<keyword evidence="2" id="KW-1133">Transmembrane helix</keyword>